<dbReference type="EMBL" id="VSSQ01012966">
    <property type="protein sequence ID" value="MPM50423.1"/>
    <property type="molecule type" value="Genomic_DNA"/>
</dbReference>
<protein>
    <submittedName>
        <fullName evidence="1">Uncharacterized protein</fullName>
    </submittedName>
</protein>
<proteinExistence type="predicted"/>
<name>A0A645AHU1_9ZZZZ</name>
<gene>
    <name evidence="1" type="ORF">SDC9_97162</name>
</gene>
<organism evidence="1">
    <name type="scientific">bioreactor metagenome</name>
    <dbReference type="NCBI Taxonomy" id="1076179"/>
    <lineage>
        <taxon>unclassified sequences</taxon>
        <taxon>metagenomes</taxon>
        <taxon>ecological metagenomes</taxon>
    </lineage>
</organism>
<sequence>MYKNTFLRIVNSLQDTVRDFSFFAKRPAVDSLHGYVSETGKLGKIFSRRDQCLAHHKPINKKNRLQSLHPFTFDTRMSIAPNSPFKALDIPVGNVHATHITDLAVNDNNLSMIPVIQSRGNFGQCCFEKRFYFDAGLTQFLKECLFRFARTKTIVNNPYFNAFERFFNQCIPDFCAYFIISKYIIFHVDMLFGLFNVAKQVFEFIYGIGIKPDIVSTEQRSMVKIFQQTD</sequence>
<accession>A0A645AHU1</accession>
<comment type="caution">
    <text evidence="1">The sequence shown here is derived from an EMBL/GenBank/DDBJ whole genome shotgun (WGS) entry which is preliminary data.</text>
</comment>
<evidence type="ECO:0000313" key="1">
    <source>
        <dbReference type="EMBL" id="MPM50423.1"/>
    </source>
</evidence>
<reference evidence="1" key="1">
    <citation type="submission" date="2019-08" db="EMBL/GenBank/DDBJ databases">
        <authorList>
            <person name="Kucharzyk K."/>
            <person name="Murdoch R.W."/>
            <person name="Higgins S."/>
            <person name="Loffler F."/>
        </authorList>
    </citation>
    <scope>NUCLEOTIDE SEQUENCE</scope>
</reference>
<dbReference type="AlphaFoldDB" id="A0A645AHU1"/>